<organism evidence="1 2">
    <name type="scientific">Portunus trituberculatus</name>
    <name type="common">Swimming crab</name>
    <name type="synonym">Neptunus trituberculatus</name>
    <dbReference type="NCBI Taxonomy" id="210409"/>
    <lineage>
        <taxon>Eukaryota</taxon>
        <taxon>Metazoa</taxon>
        <taxon>Ecdysozoa</taxon>
        <taxon>Arthropoda</taxon>
        <taxon>Crustacea</taxon>
        <taxon>Multicrustacea</taxon>
        <taxon>Malacostraca</taxon>
        <taxon>Eumalacostraca</taxon>
        <taxon>Eucarida</taxon>
        <taxon>Decapoda</taxon>
        <taxon>Pleocyemata</taxon>
        <taxon>Brachyura</taxon>
        <taxon>Eubrachyura</taxon>
        <taxon>Portunoidea</taxon>
        <taxon>Portunidae</taxon>
        <taxon>Portuninae</taxon>
        <taxon>Portunus</taxon>
    </lineage>
</organism>
<keyword evidence="2" id="KW-1185">Reference proteome</keyword>
<reference evidence="1 2" key="1">
    <citation type="submission" date="2019-05" db="EMBL/GenBank/DDBJ databases">
        <title>Another draft genome of Portunus trituberculatus and its Hox gene families provides insights of decapod evolution.</title>
        <authorList>
            <person name="Jeong J.-H."/>
            <person name="Song I."/>
            <person name="Kim S."/>
            <person name="Choi T."/>
            <person name="Kim D."/>
            <person name="Ryu S."/>
            <person name="Kim W."/>
        </authorList>
    </citation>
    <scope>NUCLEOTIDE SEQUENCE [LARGE SCALE GENOMIC DNA]</scope>
    <source>
        <tissue evidence="1">Muscle</tissue>
    </source>
</reference>
<dbReference type="EMBL" id="VSRR010035266">
    <property type="protein sequence ID" value="MPC72712.1"/>
    <property type="molecule type" value="Genomic_DNA"/>
</dbReference>
<accession>A0A5B7HN24</accession>
<evidence type="ECO:0000313" key="2">
    <source>
        <dbReference type="Proteomes" id="UP000324222"/>
    </source>
</evidence>
<proteinExistence type="predicted"/>
<evidence type="ECO:0000313" key="1">
    <source>
        <dbReference type="EMBL" id="MPC72712.1"/>
    </source>
</evidence>
<protein>
    <submittedName>
        <fullName evidence="1">Uncharacterized protein</fullName>
    </submittedName>
</protein>
<dbReference type="Proteomes" id="UP000324222">
    <property type="component" value="Unassembled WGS sequence"/>
</dbReference>
<gene>
    <name evidence="1" type="ORF">E2C01_067024</name>
</gene>
<dbReference type="AlphaFoldDB" id="A0A5B7HN24"/>
<sequence length="141" mass="15380">MPRDPENSLRHVLKLDKAFVRLMMRDAAMWLPSRGPLHVQEAGAVVASGAFVTGCHERRVVSVRSAAVARRGNRRRDYWSSRPALTPGEGEGGMCAFVCASESCIVATTTTFTTTRSLQSVGNGRSQIGRHSLLEGHVLPY</sequence>
<name>A0A5B7HN24_PORTR</name>
<comment type="caution">
    <text evidence="1">The sequence shown here is derived from an EMBL/GenBank/DDBJ whole genome shotgun (WGS) entry which is preliminary data.</text>
</comment>